<dbReference type="OrthoDB" id="1448441at2"/>
<evidence type="ECO:0000313" key="3">
    <source>
        <dbReference type="Proteomes" id="UP000199153"/>
    </source>
</evidence>
<feature type="transmembrane region" description="Helical" evidence="1">
    <location>
        <begin position="12"/>
        <end position="31"/>
    </location>
</feature>
<name>A0A1I5A0J1_9FLAO</name>
<keyword evidence="1" id="KW-1133">Transmembrane helix</keyword>
<feature type="transmembrane region" description="Helical" evidence="1">
    <location>
        <begin position="37"/>
        <end position="60"/>
    </location>
</feature>
<organism evidence="2 3">
    <name type="scientific">Salegentibacter flavus</name>
    <dbReference type="NCBI Taxonomy" id="287099"/>
    <lineage>
        <taxon>Bacteria</taxon>
        <taxon>Pseudomonadati</taxon>
        <taxon>Bacteroidota</taxon>
        <taxon>Flavobacteriia</taxon>
        <taxon>Flavobacteriales</taxon>
        <taxon>Flavobacteriaceae</taxon>
        <taxon>Salegentibacter</taxon>
    </lineage>
</organism>
<accession>A0A1I5A0J1</accession>
<feature type="transmembrane region" description="Helical" evidence="1">
    <location>
        <begin position="72"/>
        <end position="92"/>
    </location>
</feature>
<reference evidence="2 3" key="1">
    <citation type="submission" date="2016-10" db="EMBL/GenBank/DDBJ databases">
        <authorList>
            <person name="de Groot N.N."/>
        </authorList>
    </citation>
    <scope>NUCLEOTIDE SEQUENCE [LARGE SCALE GENOMIC DNA]</scope>
    <source>
        <strain evidence="2 3">DSM 17794</strain>
    </source>
</reference>
<dbReference type="STRING" id="287099.SAMN05660413_01616"/>
<dbReference type="Proteomes" id="UP000199153">
    <property type="component" value="Unassembled WGS sequence"/>
</dbReference>
<evidence type="ECO:0000256" key="1">
    <source>
        <dbReference type="SAM" id="Phobius"/>
    </source>
</evidence>
<gene>
    <name evidence="2" type="ORF">SAMN05660413_01616</name>
</gene>
<proteinExistence type="predicted"/>
<protein>
    <recommendedName>
        <fullName evidence="4">ATP synthase protein I</fullName>
    </recommendedName>
</protein>
<dbReference type="AlphaFoldDB" id="A0A1I5A0J1"/>
<evidence type="ECO:0000313" key="2">
    <source>
        <dbReference type="EMBL" id="SFN55984.1"/>
    </source>
</evidence>
<dbReference type="RefSeq" id="WP_093408111.1">
    <property type="nucleotide sequence ID" value="NZ_FOVL01000008.1"/>
</dbReference>
<dbReference type="EMBL" id="FOVL01000008">
    <property type="protein sequence ID" value="SFN55984.1"/>
    <property type="molecule type" value="Genomic_DNA"/>
</dbReference>
<evidence type="ECO:0008006" key="4">
    <source>
        <dbReference type="Google" id="ProtNLM"/>
    </source>
</evidence>
<keyword evidence="1" id="KW-0812">Transmembrane</keyword>
<keyword evidence="3" id="KW-1185">Reference proteome</keyword>
<feature type="transmembrane region" description="Helical" evidence="1">
    <location>
        <begin position="98"/>
        <end position="121"/>
    </location>
</feature>
<sequence length="127" mass="14948">MKNNLPGFLKVFLLFSIVLFVIQYLLLNFIFESELFYPVWAIYLFHFFATLIIYSTLIWVHQNFQDKIGFAFMGLSLLKMLAAVIFLLPLILSGIPTTFLNIIAFFIPYFLFLIFETLYVVKLINLK</sequence>
<keyword evidence="1" id="KW-0472">Membrane</keyword>